<accession>A0AAD7JWX5</accession>
<dbReference type="Proteomes" id="UP001215280">
    <property type="component" value="Unassembled WGS sequence"/>
</dbReference>
<evidence type="ECO:0000313" key="2">
    <source>
        <dbReference type="Proteomes" id="UP001215280"/>
    </source>
</evidence>
<comment type="caution">
    <text evidence="1">The sequence shown here is derived from an EMBL/GenBank/DDBJ whole genome shotgun (WGS) entry which is preliminary data.</text>
</comment>
<name>A0AAD7JWX5_9AGAR</name>
<dbReference type="AlphaFoldDB" id="A0AAD7JWX5"/>
<protein>
    <recommendedName>
        <fullName evidence="3">F-box domain-containing protein</fullName>
    </recommendedName>
</protein>
<gene>
    <name evidence="1" type="ORF">DFH07DRAFT_801262</name>
</gene>
<organism evidence="1 2">
    <name type="scientific">Mycena maculata</name>
    <dbReference type="NCBI Taxonomy" id="230809"/>
    <lineage>
        <taxon>Eukaryota</taxon>
        <taxon>Fungi</taxon>
        <taxon>Dikarya</taxon>
        <taxon>Basidiomycota</taxon>
        <taxon>Agaricomycotina</taxon>
        <taxon>Agaricomycetes</taxon>
        <taxon>Agaricomycetidae</taxon>
        <taxon>Agaricales</taxon>
        <taxon>Marasmiineae</taxon>
        <taxon>Mycenaceae</taxon>
        <taxon>Mycena</taxon>
    </lineage>
</organism>
<sequence>MPVFTRRASRCIIRWLPNEILTEVIHHLDLYRDLLALCLTSRLVCALATPLLYRTVNLATVPAVSSYFSALRTSSRVRAAFVRELCIGQDPEDLLVPSELVDEIPPTFQDFCHLQCLELSMHVPMISTLWDSHFPALRYFRAYADPFNSTSFRNFLRRHQTLTELEVFRLPTVLFSAGPIPNLGPIYLPNLKIFTGPACFASALVVDIKCFESATIAFLPDDPGLVAALAPLDPSTAGVTPFARLALCIISDDSPKATLECISRIVPHIAIVKLHGLRIRTFGLLSPDTVRNIAQTLTRMTGLQLLMYPGLVLEGGEDETEERLARDAAIVGSWGEACRTLWSVDFHGRTWRRTHKVWQL</sequence>
<reference evidence="1" key="1">
    <citation type="submission" date="2023-03" db="EMBL/GenBank/DDBJ databases">
        <title>Massive genome expansion in bonnet fungi (Mycena s.s.) driven by repeated elements and novel gene families across ecological guilds.</title>
        <authorList>
            <consortium name="Lawrence Berkeley National Laboratory"/>
            <person name="Harder C.B."/>
            <person name="Miyauchi S."/>
            <person name="Viragh M."/>
            <person name="Kuo A."/>
            <person name="Thoen E."/>
            <person name="Andreopoulos B."/>
            <person name="Lu D."/>
            <person name="Skrede I."/>
            <person name="Drula E."/>
            <person name="Henrissat B."/>
            <person name="Morin E."/>
            <person name="Kohler A."/>
            <person name="Barry K."/>
            <person name="LaButti K."/>
            <person name="Morin E."/>
            <person name="Salamov A."/>
            <person name="Lipzen A."/>
            <person name="Mereny Z."/>
            <person name="Hegedus B."/>
            <person name="Baldrian P."/>
            <person name="Stursova M."/>
            <person name="Weitz H."/>
            <person name="Taylor A."/>
            <person name="Grigoriev I.V."/>
            <person name="Nagy L.G."/>
            <person name="Martin F."/>
            <person name="Kauserud H."/>
        </authorList>
    </citation>
    <scope>NUCLEOTIDE SEQUENCE</scope>
    <source>
        <strain evidence="1">CBHHK188m</strain>
    </source>
</reference>
<evidence type="ECO:0008006" key="3">
    <source>
        <dbReference type="Google" id="ProtNLM"/>
    </source>
</evidence>
<dbReference type="EMBL" id="JARJLG010000017">
    <property type="protein sequence ID" value="KAJ7773614.1"/>
    <property type="molecule type" value="Genomic_DNA"/>
</dbReference>
<proteinExistence type="predicted"/>
<evidence type="ECO:0000313" key="1">
    <source>
        <dbReference type="EMBL" id="KAJ7773614.1"/>
    </source>
</evidence>
<keyword evidence="2" id="KW-1185">Reference proteome</keyword>